<comment type="cofactor">
    <cofactor evidence="1 14">
        <name>pyridoxal 5'-phosphate</name>
        <dbReference type="ChEBI" id="CHEBI:597326"/>
    </cofactor>
</comment>
<dbReference type="FunFam" id="3.30.470.10:FF:000003">
    <property type="entry name" value="Branched-chain-amino-acid aminotransferase"/>
    <property type="match status" value="1"/>
</dbReference>
<dbReference type="Proteomes" id="UP000516314">
    <property type="component" value="Chromosome 1"/>
</dbReference>
<dbReference type="PANTHER" id="PTHR31490">
    <property type="entry name" value="GLYCOSYL HYDROLASE"/>
    <property type="match status" value="1"/>
</dbReference>
<dbReference type="InterPro" id="IPR031158">
    <property type="entry name" value="GH10_AS"/>
</dbReference>
<evidence type="ECO:0000256" key="1">
    <source>
        <dbReference type="ARBA" id="ARBA00001933"/>
    </source>
</evidence>
<evidence type="ECO:0000256" key="14">
    <source>
        <dbReference type="RuleBase" id="RU004516"/>
    </source>
</evidence>
<dbReference type="SUPFAM" id="SSF51445">
    <property type="entry name" value="(Trans)glycosidases"/>
    <property type="match status" value="1"/>
</dbReference>
<dbReference type="Pfam" id="PF00331">
    <property type="entry name" value="Glyco_hydro_10"/>
    <property type="match status" value="1"/>
</dbReference>
<evidence type="ECO:0000256" key="2">
    <source>
        <dbReference type="ARBA" id="ARBA00007495"/>
    </source>
</evidence>
<dbReference type="Gene3D" id="3.20.10.10">
    <property type="entry name" value="D-amino Acid Aminotransferase, subunit A, domain 2"/>
    <property type="match status" value="1"/>
</dbReference>
<keyword evidence="4 15" id="KW-0032">Aminotransferase</keyword>
<keyword evidence="7" id="KW-0677">Repeat</keyword>
<evidence type="ECO:0000256" key="4">
    <source>
        <dbReference type="ARBA" id="ARBA00022576"/>
    </source>
</evidence>
<evidence type="ECO:0000256" key="8">
    <source>
        <dbReference type="ARBA" id="ARBA00022801"/>
    </source>
</evidence>
<comment type="similarity">
    <text evidence="2">Belongs to the glycosyl hydrolase 10 (cellulase F) family.</text>
</comment>
<evidence type="ECO:0000256" key="6">
    <source>
        <dbReference type="ARBA" id="ARBA00022679"/>
    </source>
</evidence>
<organism evidence="17 18">
    <name type="scientific">Arabidopsis thaliana</name>
    <name type="common">Mouse-ear cress</name>
    <dbReference type="NCBI Taxonomy" id="3702"/>
    <lineage>
        <taxon>Eukaryota</taxon>
        <taxon>Viridiplantae</taxon>
        <taxon>Streptophyta</taxon>
        <taxon>Embryophyta</taxon>
        <taxon>Tracheophyta</taxon>
        <taxon>Spermatophyta</taxon>
        <taxon>Magnoliopsida</taxon>
        <taxon>eudicotyledons</taxon>
        <taxon>Gunneridae</taxon>
        <taxon>Pentapetalae</taxon>
        <taxon>rosids</taxon>
        <taxon>malvids</taxon>
        <taxon>Brassicales</taxon>
        <taxon>Brassicaceae</taxon>
        <taxon>Camelineae</taxon>
        <taxon>Arabidopsis</taxon>
    </lineage>
</organism>
<dbReference type="InterPro" id="IPR001544">
    <property type="entry name" value="Aminotrans_IV"/>
</dbReference>
<feature type="active site" description="Nucleophile" evidence="13">
    <location>
        <position position="941"/>
    </location>
</feature>
<protein>
    <recommendedName>
        <fullName evidence="15">Branched-chain-amino-acid aminotransferase</fullName>
        <ecNumber evidence="15">2.6.1.42</ecNumber>
    </recommendedName>
</protein>
<dbReference type="InterPro" id="IPR008979">
    <property type="entry name" value="Galactose-bd-like_sf"/>
</dbReference>
<dbReference type="GO" id="GO:0008652">
    <property type="term" value="P:amino acid biosynthetic process"/>
    <property type="evidence" value="ECO:0007669"/>
    <property type="project" value="UniProtKB-KW"/>
</dbReference>
<keyword evidence="8" id="KW-0378">Hydrolase</keyword>
<keyword evidence="15" id="KW-0028">Amino-acid biosynthesis</keyword>
<dbReference type="EC" id="2.6.1.42" evidence="15"/>
<dbReference type="PROSITE" id="PS00591">
    <property type="entry name" value="GH10_1"/>
    <property type="match status" value="1"/>
</dbReference>
<evidence type="ECO:0000256" key="10">
    <source>
        <dbReference type="ARBA" id="ARBA00023277"/>
    </source>
</evidence>
<keyword evidence="9 14" id="KW-0663">Pyridoxal phosphate</keyword>
<name>A0A7G2DVN9_ARATH</name>
<dbReference type="EMBL" id="LR881466">
    <property type="protein sequence ID" value="CAD5312270.1"/>
    <property type="molecule type" value="Genomic_DNA"/>
</dbReference>
<evidence type="ECO:0000313" key="18">
    <source>
        <dbReference type="Proteomes" id="UP000516314"/>
    </source>
</evidence>
<dbReference type="FunFam" id="2.60.120.260:FF:000103">
    <property type="entry name" value="Glycosyl hydrolase family 10 protein"/>
    <property type="match status" value="2"/>
</dbReference>
<dbReference type="InterPro" id="IPR001000">
    <property type="entry name" value="GH10_dom"/>
</dbReference>
<dbReference type="SUPFAM" id="SSF49785">
    <property type="entry name" value="Galactose-binding domain-like"/>
    <property type="match status" value="4"/>
</dbReference>
<dbReference type="InterPro" id="IPR044846">
    <property type="entry name" value="GH10"/>
</dbReference>
<dbReference type="Pfam" id="PF02018">
    <property type="entry name" value="CBM_4_9"/>
    <property type="match status" value="4"/>
</dbReference>
<evidence type="ECO:0000259" key="16">
    <source>
        <dbReference type="PROSITE" id="PS51760"/>
    </source>
</evidence>
<dbReference type="CDD" id="cd01557">
    <property type="entry name" value="BCAT_beta_family"/>
    <property type="match status" value="1"/>
</dbReference>
<keyword evidence="6 15" id="KW-0808">Transferase</keyword>
<dbReference type="GO" id="GO:0005737">
    <property type="term" value="C:cytoplasm"/>
    <property type="evidence" value="ECO:0007669"/>
    <property type="project" value="UniProtKB-ARBA"/>
</dbReference>
<dbReference type="NCBIfam" id="TIGR01123">
    <property type="entry name" value="ilvE_II"/>
    <property type="match status" value="1"/>
</dbReference>
<keyword evidence="15" id="KW-0100">Branched-chain amino acid biosynthesis</keyword>
<dbReference type="InterPro" id="IPR043131">
    <property type="entry name" value="BCAT-like_N"/>
</dbReference>
<dbReference type="NCBIfam" id="NF009897">
    <property type="entry name" value="PRK13357.1"/>
    <property type="match status" value="1"/>
</dbReference>
<dbReference type="InterPro" id="IPR005786">
    <property type="entry name" value="B_amino_transII"/>
</dbReference>
<dbReference type="GO" id="GO:0009082">
    <property type="term" value="P:branched-chain amino acid biosynthetic process"/>
    <property type="evidence" value="ECO:0007669"/>
    <property type="project" value="UniProtKB-KW"/>
</dbReference>
<comment type="catalytic activity">
    <reaction evidence="15">
        <text>L-leucine + 2-oxoglutarate = 4-methyl-2-oxopentanoate + L-glutamate</text>
        <dbReference type="Rhea" id="RHEA:18321"/>
        <dbReference type="ChEBI" id="CHEBI:16810"/>
        <dbReference type="ChEBI" id="CHEBI:17865"/>
        <dbReference type="ChEBI" id="CHEBI:29985"/>
        <dbReference type="ChEBI" id="CHEBI:57427"/>
        <dbReference type="EC" id="2.6.1.42"/>
    </reaction>
</comment>
<comment type="catalytic activity">
    <reaction evidence="15">
        <text>L-valine + 2-oxoglutarate = 3-methyl-2-oxobutanoate + L-glutamate</text>
        <dbReference type="Rhea" id="RHEA:24813"/>
        <dbReference type="ChEBI" id="CHEBI:11851"/>
        <dbReference type="ChEBI" id="CHEBI:16810"/>
        <dbReference type="ChEBI" id="CHEBI:29985"/>
        <dbReference type="ChEBI" id="CHEBI:57762"/>
        <dbReference type="EC" id="2.6.1.42"/>
    </reaction>
</comment>
<evidence type="ECO:0000256" key="9">
    <source>
        <dbReference type="ARBA" id="ARBA00022898"/>
    </source>
</evidence>
<dbReference type="Pfam" id="PF01063">
    <property type="entry name" value="Aminotran_4"/>
    <property type="match status" value="1"/>
</dbReference>
<evidence type="ECO:0000256" key="5">
    <source>
        <dbReference type="ARBA" id="ARBA00022651"/>
    </source>
</evidence>
<dbReference type="FunFam" id="3.20.10.10:FF:000003">
    <property type="entry name" value="Branched-chain-amino-acid aminotransferase"/>
    <property type="match status" value="1"/>
</dbReference>
<dbReference type="InterPro" id="IPR033939">
    <property type="entry name" value="BCAT_family"/>
</dbReference>
<dbReference type="InterPro" id="IPR043132">
    <property type="entry name" value="BCAT-like_C"/>
</dbReference>
<dbReference type="GO" id="GO:0045493">
    <property type="term" value="P:xylan catabolic process"/>
    <property type="evidence" value="ECO:0007669"/>
    <property type="project" value="UniProtKB-KW"/>
</dbReference>
<dbReference type="GO" id="GO:0031176">
    <property type="term" value="F:endo-1,4-beta-xylanase activity"/>
    <property type="evidence" value="ECO:0007669"/>
    <property type="project" value="UniProtKB-ARBA"/>
</dbReference>
<gene>
    <name evidence="17" type="ORF">AT9943_LOCUS833</name>
</gene>
<dbReference type="PANTHER" id="PTHR31490:SF58">
    <property type="entry name" value="ENDO-1,4-BETA-XYLANASE 2"/>
    <property type="match status" value="1"/>
</dbReference>
<keyword evidence="5" id="KW-0858">Xylan degradation</keyword>
<dbReference type="InterPro" id="IPR036038">
    <property type="entry name" value="Aminotransferase-like"/>
</dbReference>
<accession>A0A7G2DVN9</accession>
<dbReference type="Gene3D" id="3.30.470.10">
    <property type="match status" value="1"/>
</dbReference>
<reference evidence="17 18" key="1">
    <citation type="submission" date="2020-09" db="EMBL/GenBank/DDBJ databases">
        <authorList>
            <person name="Ashkenazy H."/>
        </authorList>
    </citation>
    <scope>NUCLEOTIDE SEQUENCE [LARGE SCALE GENOMIC DNA]</scope>
    <source>
        <strain evidence="18">cv. Cdm-0</strain>
    </source>
</reference>
<sequence length="1463" mass="162079">MADLNIVTNGDFSAGIEPWYPNGCEAFVVSSDPFSSEVMSADSSSGGYVVVTNRKETWQGLEQDITTRVASGMNYTVSTCVGVSGPFNESAEVLSTVRLEHEDSPTEYLFIGKTYASRDKWVDLEGTFSISNMPDRVVLYLEGPAPGKDLLIRSVTVRSSTSSDFQETEKNTDASNVFPLALNIIKNHDFSDGLYSWNTNGCDSFVVSSNDCNLESNAVVNNRSETWQGLEQDITDNVSPGFSYKVSASVSVSGPVLGSAQVLATLKLEHKSSATEFQLIGKTYASKDIWKTLEGTFEVSGRPDRVVFFLEGPPPGIDLLVKSVTIHCESDNQFERSREFCSAPESDNHIFLNSSFSDGLNHWSGRGCNLMLHESLADGKILPDSGTCFASASERTHKWSGIEQDITERVQRKLIYEASSVVRLSHSHHTVQATLYVQYLDQREEYIGISSVQGTHDDWVELKGKFLLNGSPARAVVYIEGPPPGIDVFVDHFAVKPAEKETPSGRPYIESHAFGMNIVSNSHLSDGTIEGWFPLGDCHLKVGDGSPRILPPLARDSLRKTQGYLSGRYVLATNRSGTWMGPAQTITDKVKLFVTYQVSAWVKIGSGGRTSPQDVNIALSVDGNWVNGGKVEVDDGDWHEVVGSFRIEKEAKEVMLHVQGPSPGVDLMVAGLQIFAVDRKARLSYLRGQADVVRKRNVCLKFSGLDPSELSGATVKIRQTRNSFPLGSCISRSNIDNEDFVGFFLNNFDWAVFGNELKWYWTEPEQGNFNYRDANEMIEFCERYNIKTRGHCIFWEVESAIQPWVQQLTGSKLEAAVENRVTDLLTRYNGKFRHYDVNNEMLHGSFYRDRLDSDARANMFKTAHELDPLATLFLNEYHIEDGFDSRSSPEKYIKLVHKLQKKGAPVGGIGIQGHITSPVGHIVRSALDKLSTLGLPIWFTELDVSSTNEHIRGDDLEVMLWEAFAHPAIEGVMLWGFWELFMSREHSHLVNADGEVNEAGKRFLEIKREWLSFVDGVVEDEGGLEFRGYHGSYTVEVVTSESKVGTTSLIIIFSTPINKRYILEFHFGAQTKLVQHSSYMALRRCLPQYSTTSSYLSKIWGFRMHGTKAAASVVEEHVSGAEREDEEYADVDWDNLGFSLVRTDFMFATKSCRDGNFEQGYLSRYGNIELNPAAGILNYGQGLIEGMKAYRGEDGRVLLFRPELNAMRMKIGAERMCMHSPSVHQFIEGVKQTVLANRRWVPPPGKGSLYLRPLLFGSGASLGVAAASEYTFLVFGSPVQNYFKEGTAALNLYVEEVIPRAYLGGTGGVKAISNYGPVLEVMRRAKSRGFSDVLYLDADTGKNIEEVSAANIFLVKGNTIVTPATSGTILGGITRKSIIEIALDLGYKVEERSVPVEELKEAEEVFCTGTAAGVASVGSITFKNTRTEYKVGDGIVTQQLRSILVGIQTGSIQDTKDWVLQIA</sequence>
<dbReference type="FunFam" id="3.20.20.80:FF:000104">
    <property type="entry name" value="Endo-1,4-beta-xylanase A"/>
    <property type="match status" value="1"/>
</dbReference>
<dbReference type="Gene3D" id="2.60.120.260">
    <property type="entry name" value="Galactose-binding domain-like"/>
    <property type="match status" value="4"/>
</dbReference>
<keyword evidence="11" id="KW-0326">Glycosidase</keyword>
<dbReference type="GO" id="GO:0004084">
    <property type="term" value="F:branched-chain-amino-acid transaminase activity"/>
    <property type="evidence" value="ECO:0007669"/>
    <property type="project" value="UniProtKB-EC"/>
</dbReference>
<keyword evidence="12" id="KW-0624">Polysaccharide degradation</keyword>
<evidence type="ECO:0000256" key="15">
    <source>
        <dbReference type="RuleBase" id="RU004517"/>
    </source>
</evidence>
<dbReference type="Gene3D" id="3.20.20.80">
    <property type="entry name" value="Glycosidases"/>
    <property type="match status" value="1"/>
</dbReference>
<evidence type="ECO:0000256" key="12">
    <source>
        <dbReference type="ARBA" id="ARBA00023326"/>
    </source>
</evidence>
<comment type="similarity">
    <text evidence="3 15">Belongs to the class-IV pyridoxal-phosphate-dependent aminotransferase family.</text>
</comment>
<dbReference type="SUPFAM" id="SSF56752">
    <property type="entry name" value="D-aminoacid aminotransferase-like PLP-dependent enzymes"/>
    <property type="match status" value="1"/>
</dbReference>
<dbReference type="InterPro" id="IPR018300">
    <property type="entry name" value="Aminotrans_IV_CS"/>
</dbReference>
<evidence type="ECO:0000313" key="17">
    <source>
        <dbReference type="EMBL" id="CAD5312270.1"/>
    </source>
</evidence>
<evidence type="ECO:0000256" key="3">
    <source>
        <dbReference type="ARBA" id="ARBA00009320"/>
    </source>
</evidence>
<keyword evidence="10" id="KW-0119">Carbohydrate metabolism</keyword>
<proteinExistence type="inferred from homology"/>
<evidence type="ECO:0000256" key="7">
    <source>
        <dbReference type="ARBA" id="ARBA00022737"/>
    </source>
</evidence>
<dbReference type="PROSITE" id="PS00770">
    <property type="entry name" value="AA_TRANSFER_CLASS_4"/>
    <property type="match status" value="1"/>
</dbReference>
<evidence type="ECO:0000256" key="11">
    <source>
        <dbReference type="ARBA" id="ARBA00023295"/>
    </source>
</evidence>
<dbReference type="SMART" id="SM00633">
    <property type="entry name" value="Glyco_10"/>
    <property type="match status" value="1"/>
</dbReference>
<dbReference type="PROSITE" id="PS51760">
    <property type="entry name" value="GH10_2"/>
    <property type="match status" value="1"/>
</dbReference>
<comment type="catalytic activity">
    <reaction evidence="15">
        <text>L-isoleucine + 2-oxoglutarate = (S)-3-methyl-2-oxopentanoate + L-glutamate</text>
        <dbReference type="Rhea" id="RHEA:24801"/>
        <dbReference type="ChEBI" id="CHEBI:16810"/>
        <dbReference type="ChEBI" id="CHEBI:29985"/>
        <dbReference type="ChEBI" id="CHEBI:35146"/>
        <dbReference type="ChEBI" id="CHEBI:58045"/>
        <dbReference type="EC" id="2.6.1.42"/>
    </reaction>
</comment>
<dbReference type="InterPro" id="IPR003305">
    <property type="entry name" value="CenC_carb-bd"/>
</dbReference>
<dbReference type="InterPro" id="IPR017853">
    <property type="entry name" value="GH"/>
</dbReference>
<evidence type="ECO:0000256" key="13">
    <source>
        <dbReference type="PROSITE-ProRule" id="PRU10061"/>
    </source>
</evidence>
<feature type="domain" description="GH10" evidence="16">
    <location>
        <begin position="711"/>
        <end position="1006"/>
    </location>
</feature>